<dbReference type="RefSeq" id="WP_106138182.1">
    <property type="nucleotide sequence ID" value="NZ_PVTE01000009.1"/>
</dbReference>
<name>A0A2T0SYF9_9BACT</name>
<evidence type="ECO:0000313" key="2">
    <source>
        <dbReference type="Proteomes" id="UP000238375"/>
    </source>
</evidence>
<reference evidence="1 2" key="1">
    <citation type="submission" date="2018-03" db="EMBL/GenBank/DDBJ databases">
        <title>Genomic Encyclopedia of Archaeal and Bacterial Type Strains, Phase II (KMG-II): from individual species to whole genera.</title>
        <authorList>
            <person name="Goeker M."/>
        </authorList>
    </citation>
    <scope>NUCLEOTIDE SEQUENCE [LARGE SCALE GENOMIC DNA]</scope>
    <source>
        <strain evidence="1 2">DSM 28354</strain>
    </source>
</reference>
<proteinExistence type="predicted"/>
<keyword evidence="2" id="KW-1185">Reference proteome</keyword>
<dbReference type="AlphaFoldDB" id="A0A2T0SYF9"/>
<organism evidence="1 2">
    <name type="scientific">Spirosoma oryzae</name>
    <dbReference type="NCBI Taxonomy" id="1469603"/>
    <lineage>
        <taxon>Bacteria</taxon>
        <taxon>Pseudomonadati</taxon>
        <taxon>Bacteroidota</taxon>
        <taxon>Cytophagia</taxon>
        <taxon>Cytophagales</taxon>
        <taxon>Cytophagaceae</taxon>
        <taxon>Spirosoma</taxon>
    </lineage>
</organism>
<protein>
    <submittedName>
        <fullName evidence="1">Uncharacterized protein</fullName>
    </submittedName>
</protein>
<dbReference type="EMBL" id="PVTE01000009">
    <property type="protein sequence ID" value="PRY38450.1"/>
    <property type="molecule type" value="Genomic_DNA"/>
</dbReference>
<dbReference type="Proteomes" id="UP000238375">
    <property type="component" value="Unassembled WGS sequence"/>
</dbReference>
<gene>
    <name evidence="1" type="ORF">CLV58_109177</name>
</gene>
<sequence>MSYTFVNADTLIRRVRRVLRSYDETGMIDPVDFPRLLRAGLHDLGLLPGYELETPLALIRGKARLPDGFQSVHSVSTQTGDQTRYYEPYPRSRHGYKLEAGWLHLPLDDQEIWLQYVGDSEPGELPAIPDNPIIQTFLEKKLVYELIHDWQFNGEELNLERKLQQAAQEYEVAYRNAQFAVKLPSPQQVATFFHRQKRRLYR</sequence>
<evidence type="ECO:0000313" key="1">
    <source>
        <dbReference type="EMBL" id="PRY38450.1"/>
    </source>
</evidence>
<accession>A0A2T0SYF9</accession>
<comment type="caution">
    <text evidence="1">The sequence shown here is derived from an EMBL/GenBank/DDBJ whole genome shotgun (WGS) entry which is preliminary data.</text>
</comment>
<dbReference type="OrthoDB" id="1115728at2"/>